<dbReference type="PROSITE" id="PS00211">
    <property type="entry name" value="ABC_TRANSPORTER_1"/>
    <property type="match status" value="1"/>
</dbReference>
<evidence type="ECO:0000256" key="4">
    <source>
        <dbReference type="ARBA" id="ARBA00038388"/>
    </source>
</evidence>
<dbReference type="CDD" id="cd03255">
    <property type="entry name" value="ABC_MJ0796_LolCDE_FtsE"/>
    <property type="match status" value="1"/>
</dbReference>
<dbReference type="GO" id="GO:0022857">
    <property type="term" value="F:transmembrane transporter activity"/>
    <property type="evidence" value="ECO:0007669"/>
    <property type="project" value="TreeGrafter"/>
</dbReference>
<keyword evidence="6" id="KW-0378">Hydrolase</keyword>
<dbReference type="Gene3D" id="3.40.50.300">
    <property type="entry name" value="P-loop containing nucleotide triphosphate hydrolases"/>
    <property type="match status" value="1"/>
</dbReference>
<accession>A0A518KBG3</accession>
<evidence type="ECO:0000313" key="7">
    <source>
        <dbReference type="Proteomes" id="UP000316426"/>
    </source>
</evidence>
<dbReference type="InterPro" id="IPR017911">
    <property type="entry name" value="MacB-like_ATP-bd"/>
</dbReference>
<dbReference type="PANTHER" id="PTHR24220">
    <property type="entry name" value="IMPORT ATP-BINDING PROTEIN"/>
    <property type="match status" value="1"/>
</dbReference>
<dbReference type="SMART" id="SM00382">
    <property type="entry name" value="AAA"/>
    <property type="match status" value="1"/>
</dbReference>
<dbReference type="SUPFAM" id="SSF52540">
    <property type="entry name" value="P-loop containing nucleoside triphosphate hydrolases"/>
    <property type="match status" value="1"/>
</dbReference>
<dbReference type="GO" id="GO:0098796">
    <property type="term" value="C:membrane protein complex"/>
    <property type="evidence" value="ECO:0007669"/>
    <property type="project" value="UniProtKB-ARBA"/>
</dbReference>
<dbReference type="FunFam" id="3.40.50.300:FF:000032">
    <property type="entry name" value="Export ABC transporter ATP-binding protein"/>
    <property type="match status" value="1"/>
</dbReference>
<dbReference type="PANTHER" id="PTHR24220:SF659">
    <property type="entry name" value="TRANSPORTER, PUTATIVE-RELATED"/>
    <property type="match status" value="1"/>
</dbReference>
<keyword evidence="7" id="KW-1185">Reference proteome</keyword>
<dbReference type="InterPro" id="IPR015854">
    <property type="entry name" value="ABC_transpr_LolD-like"/>
</dbReference>
<dbReference type="RefSeq" id="WP_145114161.1">
    <property type="nucleotide sequence ID" value="NZ_CP036349.1"/>
</dbReference>
<keyword evidence="2" id="KW-0547">Nucleotide-binding</keyword>
<keyword evidence="3 6" id="KW-0067">ATP-binding</keyword>
<dbReference type="KEGG" id="bmei:Spa11_33460"/>
<name>A0A518KBG3_9BACT</name>
<dbReference type="AlphaFoldDB" id="A0A518KBG3"/>
<dbReference type="GO" id="GO:0005524">
    <property type="term" value="F:ATP binding"/>
    <property type="evidence" value="ECO:0007669"/>
    <property type="project" value="UniProtKB-KW"/>
</dbReference>
<sequence length="246" mass="26276">MPTTTEHTSSDASTNTLSPAVVVRGVTKSFARGDVVTNVLKSVDLTIEQGECLFLLGPSGSGKTTLMSIIGCLLTPDTGTVKVLGRDIPALTLSERADLRRREVGFVFQRFNLIRGLTAAENVGAPLRLDGVSERDARRRAVELLERVGLGDRANESPERMSVGQCQRVAVARALVADPQIVLADEPTASLDAQSGQQAMRLLRELTVEAGKTLVVVTHDHRIVPAGVSVDRIVAMDSGRLVESPS</sequence>
<evidence type="ECO:0000256" key="3">
    <source>
        <dbReference type="ARBA" id="ARBA00022840"/>
    </source>
</evidence>
<comment type="similarity">
    <text evidence="4">Belongs to the ABC transporter superfamily. Macrolide exporter (TC 3.A.1.122) family.</text>
</comment>
<evidence type="ECO:0000256" key="2">
    <source>
        <dbReference type="ARBA" id="ARBA00022741"/>
    </source>
</evidence>
<dbReference type="GO" id="GO:0005886">
    <property type="term" value="C:plasma membrane"/>
    <property type="evidence" value="ECO:0007669"/>
    <property type="project" value="TreeGrafter"/>
</dbReference>
<evidence type="ECO:0000256" key="1">
    <source>
        <dbReference type="ARBA" id="ARBA00022448"/>
    </source>
</evidence>
<reference evidence="6 7" key="1">
    <citation type="submission" date="2019-02" db="EMBL/GenBank/DDBJ databases">
        <title>Deep-cultivation of Planctomycetes and their phenomic and genomic characterization uncovers novel biology.</title>
        <authorList>
            <person name="Wiegand S."/>
            <person name="Jogler M."/>
            <person name="Boedeker C."/>
            <person name="Pinto D."/>
            <person name="Vollmers J."/>
            <person name="Rivas-Marin E."/>
            <person name="Kohn T."/>
            <person name="Peeters S.H."/>
            <person name="Heuer A."/>
            <person name="Rast P."/>
            <person name="Oberbeckmann S."/>
            <person name="Bunk B."/>
            <person name="Jeske O."/>
            <person name="Meyerdierks A."/>
            <person name="Storesund J.E."/>
            <person name="Kallscheuer N."/>
            <person name="Luecker S."/>
            <person name="Lage O.M."/>
            <person name="Pohl T."/>
            <person name="Merkel B.J."/>
            <person name="Hornburger P."/>
            <person name="Mueller R.-W."/>
            <person name="Bruemmer F."/>
            <person name="Labrenz M."/>
            <person name="Spormann A.M."/>
            <person name="Op den Camp H."/>
            <person name="Overmann J."/>
            <person name="Amann R."/>
            <person name="Jetten M.S.M."/>
            <person name="Mascher T."/>
            <person name="Medema M.H."/>
            <person name="Devos D.P."/>
            <person name="Kaster A.-K."/>
            <person name="Ovreas L."/>
            <person name="Rohde M."/>
            <person name="Galperin M.Y."/>
            <person name="Jogler C."/>
        </authorList>
    </citation>
    <scope>NUCLEOTIDE SEQUENCE [LARGE SCALE GENOMIC DNA]</scope>
    <source>
        <strain evidence="6 7">Spa11</strain>
    </source>
</reference>
<protein>
    <submittedName>
        <fullName evidence="6">Macrolide export ATP-binding/permease protein MacB</fullName>
        <ecNumber evidence="6">3.6.3.-</ecNumber>
    </submittedName>
</protein>
<proteinExistence type="inferred from homology"/>
<keyword evidence="1" id="KW-0813">Transport</keyword>
<gene>
    <name evidence="6" type="primary">macB_2</name>
    <name evidence="6" type="ORF">Spa11_33460</name>
</gene>
<organism evidence="6 7">
    <name type="scientific">Botrimarina mediterranea</name>
    <dbReference type="NCBI Taxonomy" id="2528022"/>
    <lineage>
        <taxon>Bacteria</taxon>
        <taxon>Pseudomonadati</taxon>
        <taxon>Planctomycetota</taxon>
        <taxon>Planctomycetia</taxon>
        <taxon>Pirellulales</taxon>
        <taxon>Lacipirellulaceae</taxon>
        <taxon>Botrimarina</taxon>
    </lineage>
</organism>
<dbReference type="InterPro" id="IPR003439">
    <property type="entry name" value="ABC_transporter-like_ATP-bd"/>
</dbReference>
<dbReference type="EMBL" id="CP036349">
    <property type="protein sequence ID" value="QDV75136.1"/>
    <property type="molecule type" value="Genomic_DNA"/>
</dbReference>
<evidence type="ECO:0000313" key="6">
    <source>
        <dbReference type="EMBL" id="QDV75136.1"/>
    </source>
</evidence>
<dbReference type="GO" id="GO:0016887">
    <property type="term" value="F:ATP hydrolysis activity"/>
    <property type="evidence" value="ECO:0007669"/>
    <property type="project" value="InterPro"/>
</dbReference>
<dbReference type="EC" id="3.6.3.-" evidence="6"/>
<feature type="domain" description="ABC transporter" evidence="5">
    <location>
        <begin position="21"/>
        <end position="246"/>
    </location>
</feature>
<dbReference type="PROSITE" id="PS50893">
    <property type="entry name" value="ABC_TRANSPORTER_2"/>
    <property type="match status" value="1"/>
</dbReference>
<evidence type="ECO:0000259" key="5">
    <source>
        <dbReference type="PROSITE" id="PS50893"/>
    </source>
</evidence>
<dbReference type="Pfam" id="PF00005">
    <property type="entry name" value="ABC_tran"/>
    <property type="match status" value="1"/>
</dbReference>
<dbReference type="InterPro" id="IPR003593">
    <property type="entry name" value="AAA+_ATPase"/>
</dbReference>
<dbReference type="InterPro" id="IPR027417">
    <property type="entry name" value="P-loop_NTPase"/>
</dbReference>
<dbReference type="Proteomes" id="UP000316426">
    <property type="component" value="Chromosome"/>
</dbReference>
<dbReference type="InterPro" id="IPR017871">
    <property type="entry name" value="ABC_transporter-like_CS"/>
</dbReference>